<accession>A0A314ZE53</accession>
<organism evidence="2 3">
    <name type="scientific">Prunus yedoensis var. nudiflora</name>
    <dbReference type="NCBI Taxonomy" id="2094558"/>
    <lineage>
        <taxon>Eukaryota</taxon>
        <taxon>Viridiplantae</taxon>
        <taxon>Streptophyta</taxon>
        <taxon>Embryophyta</taxon>
        <taxon>Tracheophyta</taxon>
        <taxon>Spermatophyta</taxon>
        <taxon>Magnoliopsida</taxon>
        <taxon>eudicotyledons</taxon>
        <taxon>Gunneridae</taxon>
        <taxon>Pentapetalae</taxon>
        <taxon>rosids</taxon>
        <taxon>fabids</taxon>
        <taxon>Rosales</taxon>
        <taxon>Rosaceae</taxon>
        <taxon>Amygdaloideae</taxon>
        <taxon>Amygdaleae</taxon>
        <taxon>Prunus</taxon>
    </lineage>
</organism>
<proteinExistence type="predicted"/>
<evidence type="ECO:0000313" key="2">
    <source>
        <dbReference type="EMBL" id="PQQ15121.1"/>
    </source>
</evidence>
<gene>
    <name evidence="2" type="ORF">Pyn_27882</name>
</gene>
<comment type="caution">
    <text evidence="2">The sequence shown here is derived from an EMBL/GenBank/DDBJ whole genome shotgun (WGS) entry which is preliminary data.</text>
</comment>
<feature type="region of interest" description="Disordered" evidence="1">
    <location>
        <begin position="120"/>
        <end position="139"/>
    </location>
</feature>
<dbReference type="Proteomes" id="UP000250321">
    <property type="component" value="Unassembled WGS sequence"/>
</dbReference>
<dbReference type="AlphaFoldDB" id="A0A314ZE53"/>
<keyword evidence="3" id="KW-1185">Reference proteome</keyword>
<evidence type="ECO:0000256" key="1">
    <source>
        <dbReference type="SAM" id="MobiDB-lite"/>
    </source>
</evidence>
<reference evidence="2 3" key="1">
    <citation type="submission" date="2018-02" db="EMBL/GenBank/DDBJ databases">
        <title>Draft genome of wild Prunus yedoensis var. nudiflora.</title>
        <authorList>
            <person name="Baek S."/>
            <person name="Kim J.-H."/>
            <person name="Choi K."/>
            <person name="Kim G.-B."/>
            <person name="Cho A."/>
            <person name="Jang H."/>
            <person name="Shin C.-H."/>
            <person name="Yu H.-J."/>
            <person name="Mun J.-H."/>
        </authorList>
    </citation>
    <scope>NUCLEOTIDE SEQUENCE [LARGE SCALE GENOMIC DNA]</scope>
    <source>
        <strain evidence="3">cv. Jeju island</strain>
        <tissue evidence="2">Leaf</tissue>
    </source>
</reference>
<feature type="compositionally biased region" description="Acidic residues" evidence="1">
    <location>
        <begin position="123"/>
        <end position="139"/>
    </location>
</feature>
<protein>
    <submittedName>
        <fullName evidence="2">Uncharacterized protein</fullName>
    </submittedName>
</protein>
<dbReference type="EMBL" id="PJQY01000238">
    <property type="protein sequence ID" value="PQQ15121.1"/>
    <property type="molecule type" value="Genomic_DNA"/>
</dbReference>
<evidence type="ECO:0000313" key="3">
    <source>
        <dbReference type="Proteomes" id="UP000250321"/>
    </source>
</evidence>
<sequence length="139" mass="15795">MAKDLRYKDGAEFYGIVARIRKAVHIGCDDSLLGFMRIVPKRNNREQLQKLGDVHVQGFGDVNVQELEVGESSSFKDKDAIDLDFVQNDYAQFEDEEANTIDYTKDDIWLDGYVDNNIVDIDPNAEEDNDKDVTGEDEA</sequence>
<name>A0A314ZE53_PRUYE</name>